<name>U5BX25_9BACT</name>
<dbReference type="Proteomes" id="UP000016843">
    <property type="component" value="Unassembled WGS sequence"/>
</dbReference>
<accession>U5BX25</accession>
<dbReference type="AlphaFoldDB" id="U5BX25"/>
<proteinExistence type="predicted"/>
<gene>
    <name evidence="1" type="ORF">P872_21660</name>
</gene>
<dbReference type="EMBL" id="AWXR01000098">
    <property type="protein sequence ID" value="ERM80462.1"/>
    <property type="molecule type" value="Genomic_DNA"/>
</dbReference>
<reference evidence="1 2" key="1">
    <citation type="journal article" date="2013" name="Genome Announc.">
        <title>Draft Genome Sequence of the Psychrophilic and Alkaliphilic Rhodonellum psychrophilum Strain GCM71T.</title>
        <authorList>
            <person name="Hauptmann A.L."/>
            <person name="Glaring M.A."/>
            <person name="Hallin P.F."/>
            <person name="Prieme A."/>
            <person name="Stougaard P."/>
        </authorList>
    </citation>
    <scope>NUCLEOTIDE SEQUENCE [LARGE SCALE GENOMIC DNA]</scope>
    <source>
        <strain evidence="1 2">GCM71</strain>
    </source>
</reference>
<organism evidence="1 2">
    <name type="scientific">Rhodonellum psychrophilum GCM71 = DSM 17998</name>
    <dbReference type="NCBI Taxonomy" id="1123057"/>
    <lineage>
        <taxon>Bacteria</taxon>
        <taxon>Pseudomonadati</taxon>
        <taxon>Bacteroidota</taxon>
        <taxon>Cytophagia</taxon>
        <taxon>Cytophagales</taxon>
        <taxon>Cytophagaceae</taxon>
        <taxon>Rhodonellum</taxon>
    </lineage>
</organism>
<evidence type="ECO:0000313" key="1">
    <source>
        <dbReference type="EMBL" id="ERM80462.1"/>
    </source>
</evidence>
<comment type="caution">
    <text evidence="1">The sequence shown here is derived from an EMBL/GenBank/DDBJ whole genome shotgun (WGS) entry which is preliminary data.</text>
</comment>
<evidence type="ECO:0000313" key="2">
    <source>
        <dbReference type="Proteomes" id="UP000016843"/>
    </source>
</evidence>
<keyword evidence="2" id="KW-1185">Reference proteome</keyword>
<protein>
    <submittedName>
        <fullName evidence="1">Uncharacterized protein</fullName>
    </submittedName>
</protein>
<sequence length="54" mass="5872">MGVAVGIDTQVVRFGAECHLHRHKVHMQMEGAIGAVAAVFQMVDLPVIVDFPWG</sequence>